<feature type="compositionally biased region" description="Low complexity" evidence="1">
    <location>
        <begin position="217"/>
        <end position="233"/>
    </location>
</feature>
<organism evidence="3 4">
    <name type="scientific">Canna indica</name>
    <name type="common">Indian-shot</name>
    <dbReference type="NCBI Taxonomy" id="4628"/>
    <lineage>
        <taxon>Eukaryota</taxon>
        <taxon>Viridiplantae</taxon>
        <taxon>Streptophyta</taxon>
        <taxon>Embryophyta</taxon>
        <taxon>Tracheophyta</taxon>
        <taxon>Spermatophyta</taxon>
        <taxon>Magnoliopsida</taxon>
        <taxon>Liliopsida</taxon>
        <taxon>Zingiberales</taxon>
        <taxon>Cannaceae</taxon>
        <taxon>Canna</taxon>
    </lineage>
</organism>
<name>A0AAQ3K020_9LILI</name>
<feature type="region of interest" description="Disordered" evidence="1">
    <location>
        <begin position="96"/>
        <end position="318"/>
    </location>
</feature>
<evidence type="ECO:0000259" key="2">
    <source>
        <dbReference type="Pfam" id="PF14383"/>
    </source>
</evidence>
<accession>A0AAQ3K020</accession>
<keyword evidence="4" id="KW-1185">Reference proteome</keyword>
<sequence length="523" mass="57948">MRTPNLIARLMGLEEFPAEAVETTKQRQNSENLNAPEKLLFPEQIPKSKRVTLRSMLERERLEQLMKRGQEVDCGSYSEYSSCGSSTEQCNKRLTIDDEQEPSSVKAMELPSSQRGGEGQGELASCKSCSDQVSVRPPAKELVDESVEKDDMSLKKRKVELSSKSKMQASACHGQQKKEAVNSIKKTNGERKAVSKQMNPRSKKDANFAVSPLSQQAKKTTTSSTAKNIATKAWTPQKNSMIPQRKSVSRNSTIPAAEKKTTGARPIQRITKLVSSKQKDGKKTSPSCKTDDAPAAEPPKPNKLIPKSSNNEKTRKDQKIICEVMPKAISKNGLSSMKAEAAVTFAGRNKVEHLEALLLSSQSFLLRAYELSLDAQTPTHHVKIDPNEANKDAELYLSCADELIMRKRNFLELSGHPMSPNCSWSSTHHTPLDQIVREISKGIRGLASYSELGDGVASKDSLYVRLERDLRCKDMMLNAMWDMGWWKGACNEVTDCVVGLVEEQIMSAIIEEVAVELCGLSKN</sequence>
<feature type="compositionally biased region" description="Basic and acidic residues" evidence="1">
    <location>
        <begin position="149"/>
        <end position="163"/>
    </location>
</feature>
<proteinExistence type="predicted"/>
<evidence type="ECO:0000313" key="4">
    <source>
        <dbReference type="Proteomes" id="UP001327560"/>
    </source>
</evidence>
<dbReference type="Proteomes" id="UP001327560">
    <property type="component" value="Chromosome 2"/>
</dbReference>
<dbReference type="PANTHER" id="PTHR34282:SF2">
    <property type="entry name" value="DUF3741 DOMAIN-CONTAINING PROTEIN"/>
    <property type="match status" value="1"/>
</dbReference>
<dbReference type="AlphaFoldDB" id="A0AAQ3K020"/>
<dbReference type="PANTHER" id="PTHR34282">
    <property type="entry name" value="OS01G0228800 PROTEIN-RELATED"/>
    <property type="match status" value="1"/>
</dbReference>
<dbReference type="Pfam" id="PF14383">
    <property type="entry name" value="VARLMGL"/>
    <property type="match status" value="1"/>
</dbReference>
<dbReference type="InterPro" id="IPR032795">
    <property type="entry name" value="DUF3741-assoc"/>
</dbReference>
<protein>
    <recommendedName>
        <fullName evidence="2">DUF3741 domain-containing protein</fullName>
    </recommendedName>
</protein>
<evidence type="ECO:0000313" key="3">
    <source>
        <dbReference type="EMBL" id="WOK99276.1"/>
    </source>
</evidence>
<reference evidence="3 4" key="1">
    <citation type="submission" date="2023-10" db="EMBL/GenBank/DDBJ databases">
        <title>Chromosome-scale genome assembly provides insights into flower coloration mechanisms of Canna indica.</title>
        <authorList>
            <person name="Li C."/>
        </authorList>
    </citation>
    <scope>NUCLEOTIDE SEQUENCE [LARGE SCALE GENOMIC DNA]</scope>
    <source>
        <tissue evidence="3">Flower</tissue>
    </source>
</reference>
<gene>
    <name evidence="3" type="ORF">Cni_G07988</name>
</gene>
<dbReference type="EMBL" id="CP136891">
    <property type="protein sequence ID" value="WOK99276.1"/>
    <property type="molecule type" value="Genomic_DNA"/>
</dbReference>
<feature type="domain" description="DUF3741" evidence="2">
    <location>
        <begin position="1"/>
        <end position="19"/>
    </location>
</feature>
<evidence type="ECO:0000256" key="1">
    <source>
        <dbReference type="SAM" id="MobiDB-lite"/>
    </source>
</evidence>